<feature type="domain" description="Response regulatory" evidence="7">
    <location>
        <begin position="3"/>
        <end position="119"/>
    </location>
</feature>
<gene>
    <name evidence="8" type="ORF">H9786_09990</name>
</gene>
<dbReference type="InterPro" id="IPR011006">
    <property type="entry name" value="CheY-like_superfamily"/>
</dbReference>
<protein>
    <submittedName>
        <fullName evidence="8">Response regulator transcription factor</fullName>
    </submittedName>
</protein>
<dbReference type="GO" id="GO:0000156">
    <property type="term" value="F:phosphorelay response regulator activity"/>
    <property type="evidence" value="ECO:0007669"/>
    <property type="project" value="TreeGrafter"/>
</dbReference>
<keyword evidence="3" id="KW-0805">Transcription regulation</keyword>
<dbReference type="GO" id="GO:0005829">
    <property type="term" value="C:cytosol"/>
    <property type="evidence" value="ECO:0007669"/>
    <property type="project" value="TreeGrafter"/>
</dbReference>
<dbReference type="Proteomes" id="UP000823823">
    <property type="component" value="Unassembled WGS sequence"/>
</dbReference>
<dbReference type="SMART" id="SM00448">
    <property type="entry name" value="REC"/>
    <property type="match status" value="1"/>
</dbReference>
<sequence>MGRILVVEDDRDVLDLLRESLGAEGHQVVVARDGLSARQLLASPTGAGLDLIVLDLMLPRDDSSALLAEIRRSGAVPVLALSAQDAASTPTDVLRCGADHYMSKPVDLEELVTRVESLLRRQGP</sequence>
<accession>A0A9D2LDX7</accession>
<keyword evidence="5" id="KW-0804">Transcription</keyword>
<keyword evidence="2" id="KW-0902">Two-component regulatory system</keyword>
<keyword evidence="4" id="KW-0238">DNA-binding</keyword>
<evidence type="ECO:0000259" key="7">
    <source>
        <dbReference type="PROSITE" id="PS50110"/>
    </source>
</evidence>
<organism evidence="8 9">
    <name type="scientific">Candidatus Brachybacterium merdavium</name>
    <dbReference type="NCBI Taxonomy" id="2838513"/>
    <lineage>
        <taxon>Bacteria</taxon>
        <taxon>Bacillati</taxon>
        <taxon>Actinomycetota</taxon>
        <taxon>Actinomycetes</taxon>
        <taxon>Micrococcales</taxon>
        <taxon>Dermabacteraceae</taxon>
        <taxon>Brachybacterium</taxon>
    </lineage>
</organism>
<evidence type="ECO:0000256" key="5">
    <source>
        <dbReference type="ARBA" id="ARBA00023163"/>
    </source>
</evidence>
<comment type="subcellular location">
    <subcellularLocation>
        <location evidence="1">Cytoplasm</location>
    </subcellularLocation>
</comment>
<evidence type="ECO:0000256" key="1">
    <source>
        <dbReference type="ARBA" id="ARBA00004496"/>
    </source>
</evidence>
<dbReference type="SUPFAM" id="SSF52172">
    <property type="entry name" value="CheY-like"/>
    <property type="match status" value="1"/>
</dbReference>
<proteinExistence type="predicted"/>
<name>A0A9D2LDX7_9MICO</name>
<evidence type="ECO:0000256" key="4">
    <source>
        <dbReference type="ARBA" id="ARBA00023125"/>
    </source>
</evidence>
<comment type="caution">
    <text evidence="8">The sequence shown here is derived from an EMBL/GenBank/DDBJ whole genome shotgun (WGS) entry which is preliminary data.</text>
</comment>
<dbReference type="GO" id="GO:0032993">
    <property type="term" value="C:protein-DNA complex"/>
    <property type="evidence" value="ECO:0007669"/>
    <property type="project" value="TreeGrafter"/>
</dbReference>
<dbReference type="GO" id="GO:0006355">
    <property type="term" value="P:regulation of DNA-templated transcription"/>
    <property type="evidence" value="ECO:0007669"/>
    <property type="project" value="TreeGrafter"/>
</dbReference>
<dbReference type="PROSITE" id="PS50110">
    <property type="entry name" value="RESPONSE_REGULATORY"/>
    <property type="match status" value="1"/>
</dbReference>
<feature type="modified residue" description="4-aspartylphosphate" evidence="6">
    <location>
        <position position="55"/>
    </location>
</feature>
<evidence type="ECO:0000313" key="9">
    <source>
        <dbReference type="Proteomes" id="UP000823823"/>
    </source>
</evidence>
<dbReference type="Pfam" id="PF00072">
    <property type="entry name" value="Response_reg"/>
    <property type="match status" value="1"/>
</dbReference>
<reference evidence="8" key="2">
    <citation type="submission" date="2021-04" db="EMBL/GenBank/DDBJ databases">
        <authorList>
            <person name="Gilroy R."/>
        </authorList>
    </citation>
    <scope>NUCLEOTIDE SEQUENCE</scope>
    <source>
        <strain evidence="8">ChiHjej13B12-24818</strain>
    </source>
</reference>
<dbReference type="Gene3D" id="3.40.50.2300">
    <property type="match status" value="1"/>
</dbReference>
<dbReference type="InterPro" id="IPR039420">
    <property type="entry name" value="WalR-like"/>
</dbReference>
<keyword evidence="6" id="KW-0597">Phosphoprotein</keyword>
<dbReference type="PANTHER" id="PTHR48111">
    <property type="entry name" value="REGULATOR OF RPOS"/>
    <property type="match status" value="1"/>
</dbReference>
<evidence type="ECO:0000313" key="8">
    <source>
        <dbReference type="EMBL" id="HJB10839.1"/>
    </source>
</evidence>
<evidence type="ECO:0000256" key="2">
    <source>
        <dbReference type="ARBA" id="ARBA00023012"/>
    </source>
</evidence>
<dbReference type="EMBL" id="DWZH01000079">
    <property type="protein sequence ID" value="HJB10839.1"/>
    <property type="molecule type" value="Genomic_DNA"/>
</dbReference>
<reference evidence="8" key="1">
    <citation type="journal article" date="2021" name="PeerJ">
        <title>Extensive microbial diversity within the chicken gut microbiome revealed by metagenomics and culture.</title>
        <authorList>
            <person name="Gilroy R."/>
            <person name="Ravi A."/>
            <person name="Getino M."/>
            <person name="Pursley I."/>
            <person name="Horton D.L."/>
            <person name="Alikhan N.F."/>
            <person name="Baker D."/>
            <person name="Gharbi K."/>
            <person name="Hall N."/>
            <person name="Watson M."/>
            <person name="Adriaenssens E.M."/>
            <person name="Foster-Nyarko E."/>
            <person name="Jarju S."/>
            <person name="Secka A."/>
            <person name="Antonio M."/>
            <person name="Oren A."/>
            <person name="Chaudhuri R.R."/>
            <person name="La Ragione R."/>
            <person name="Hildebrand F."/>
            <person name="Pallen M.J."/>
        </authorList>
    </citation>
    <scope>NUCLEOTIDE SEQUENCE</scope>
    <source>
        <strain evidence="8">ChiHjej13B12-24818</strain>
    </source>
</reference>
<dbReference type="AlphaFoldDB" id="A0A9D2LDX7"/>
<dbReference type="InterPro" id="IPR001789">
    <property type="entry name" value="Sig_transdc_resp-reg_receiver"/>
</dbReference>
<evidence type="ECO:0000256" key="6">
    <source>
        <dbReference type="PROSITE-ProRule" id="PRU00169"/>
    </source>
</evidence>
<dbReference type="GO" id="GO:0000976">
    <property type="term" value="F:transcription cis-regulatory region binding"/>
    <property type="evidence" value="ECO:0007669"/>
    <property type="project" value="TreeGrafter"/>
</dbReference>
<dbReference type="PANTHER" id="PTHR48111:SF22">
    <property type="entry name" value="REGULATOR OF RPOS"/>
    <property type="match status" value="1"/>
</dbReference>
<evidence type="ECO:0000256" key="3">
    <source>
        <dbReference type="ARBA" id="ARBA00023015"/>
    </source>
</evidence>